<proteinExistence type="predicted"/>
<dbReference type="Pfam" id="PF13635">
    <property type="entry name" value="DUF4143"/>
    <property type="match status" value="1"/>
</dbReference>
<keyword evidence="3" id="KW-0067">ATP-binding</keyword>
<reference evidence="3" key="2">
    <citation type="journal article" date="2021" name="PeerJ">
        <title>Extensive microbial diversity within the chicken gut microbiome revealed by metagenomics and culture.</title>
        <authorList>
            <person name="Gilroy R."/>
            <person name="Ravi A."/>
            <person name="Getino M."/>
            <person name="Pursley I."/>
            <person name="Horton D.L."/>
            <person name="Alikhan N.F."/>
            <person name="Baker D."/>
            <person name="Gharbi K."/>
            <person name="Hall N."/>
            <person name="Watson M."/>
            <person name="Adriaenssens E.M."/>
            <person name="Foster-Nyarko E."/>
            <person name="Jarju S."/>
            <person name="Secka A."/>
            <person name="Antonio M."/>
            <person name="Oren A."/>
            <person name="Chaudhuri R.R."/>
            <person name="La Ragione R."/>
            <person name="Hildebrand F."/>
            <person name="Pallen M.J."/>
        </authorList>
    </citation>
    <scope>NUCLEOTIDE SEQUENCE</scope>
    <source>
        <strain evidence="3">CHK147-3167</strain>
    </source>
</reference>
<dbReference type="SUPFAM" id="SSF52540">
    <property type="entry name" value="P-loop containing nucleoside triphosphate hydrolases"/>
    <property type="match status" value="1"/>
</dbReference>
<evidence type="ECO:0000259" key="2">
    <source>
        <dbReference type="Pfam" id="PF13635"/>
    </source>
</evidence>
<dbReference type="InterPro" id="IPR025420">
    <property type="entry name" value="DUF4143"/>
</dbReference>
<dbReference type="AlphaFoldDB" id="A0A9D1CZM2"/>
<dbReference type="Proteomes" id="UP000886786">
    <property type="component" value="Unassembled WGS sequence"/>
</dbReference>
<dbReference type="InterPro" id="IPR041682">
    <property type="entry name" value="AAA_14"/>
</dbReference>
<dbReference type="Gene3D" id="3.40.50.300">
    <property type="entry name" value="P-loop containing nucleotide triphosphate hydrolases"/>
    <property type="match status" value="1"/>
</dbReference>
<dbReference type="Pfam" id="PF13173">
    <property type="entry name" value="AAA_14"/>
    <property type="match status" value="1"/>
</dbReference>
<accession>A0A9D1CZM2</accession>
<dbReference type="EMBL" id="DVFV01000054">
    <property type="protein sequence ID" value="HIQ90556.1"/>
    <property type="molecule type" value="Genomic_DNA"/>
</dbReference>
<dbReference type="InterPro" id="IPR027417">
    <property type="entry name" value="P-loop_NTPase"/>
</dbReference>
<dbReference type="GO" id="GO:0005524">
    <property type="term" value="F:ATP binding"/>
    <property type="evidence" value="ECO:0007669"/>
    <property type="project" value="UniProtKB-KW"/>
</dbReference>
<dbReference type="PANTHER" id="PTHR33295">
    <property type="entry name" value="ATPASE"/>
    <property type="match status" value="1"/>
</dbReference>
<organism evidence="3 4">
    <name type="scientific">Candidatus Coprosoma intestinipullorum</name>
    <dbReference type="NCBI Taxonomy" id="2840752"/>
    <lineage>
        <taxon>Bacteria</taxon>
        <taxon>Bacillati</taxon>
        <taxon>Bacillota</taxon>
        <taxon>Bacillota incertae sedis</taxon>
        <taxon>Candidatus Coprosoma</taxon>
    </lineage>
</organism>
<comment type="caution">
    <text evidence="3">The sequence shown here is derived from an EMBL/GenBank/DDBJ whole genome shotgun (WGS) entry which is preliminary data.</text>
</comment>
<keyword evidence="3" id="KW-0547">Nucleotide-binding</keyword>
<gene>
    <name evidence="3" type="ORF">IAB27_02865</name>
</gene>
<reference evidence="3" key="1">
    <citation type="submission" date="2020-10" db="EMBL/GenBank/DDBJ databases">
        <authorList>
            <person name="Gilroy R."/>
        </authorList>
    </citation>
    <scope>NUCLEOTIDE SEQUENCE</scope>
    <source>
        <strain evidence="3">CHK147-3167</strain>
    </source>
</reference>
<protein>
    <submittedName>
        <fullName evidence="3">ATP-binding protein</fullName>
    </submittedName>
</protein>
<feature type="domain" description="DUF4143" evidence="2">
    <location>
        <begin position="199"/>
        <end position="346"/>
    </location>
</feature>
<evidence type="ECO:0000259" key="1">
    <source>
        <dbReference type="Pfam" id="PF13173"/>
    </source>
</evidence>
<evidence type="ECO:0000313" key="3">
    <source>
        <dbReference type="EMBL" id="HIQ90556.1"/>
    </source>
</evidence>
<evidence type="ECO:0000313" key="4">
    <source>
        <dbReference type="Proteomes" id="UP000886786"/>
    </source>
</evidence>
<name>A0A9D1CZM2_9FIRM</name>
<dbReference type="PANTHER" id="PTHR33295:SF20">
    <property type="entry name" value="ATPASE"/>
    <property type="match status" value="1"/>
</dbReference>
<feature type="domain" description="AAA" evidence="1">
    <location>
        <begin position="20"/>
        <end position="148"/>
    </location>
</feature>
<sequence length="398" mass="47100">MVIRERYLKQIRPFYDQDLIKVLIGIRRSGKSVILNQIIDELREKGIDDKHIIYINFEDFDYDEYTDPKKLNDYVKGKIIDSKKYYLFFDEIQNVDKWEKVINSFRATQNTSIFITGSNSDLLSSDLATHIAGRYVSFRITPFTFKEACELLNISDRQGQENEFSDYIKWGGLPQRFMQTDDESRKIYLKDVYDSIVIKDIIKRFNIKDIDLLNRIVTYILTTPSQTFSPENLKRYFESESRNVSLETLYNYLDYIIRANLISKAERYDIRGKRILTGKYKYYLTDLGFTNILSEGKREQIGAYLENIVYNELLARGYNVNIGNAENAEVDFVATRFNEKIYIQVAYVLSDERVIDREFGVYKKIEDNFPKYVLTMDKFDLSRDGIIHKNVIDWLLEE</sequence>